<dbReference type="EMBL" id="QQNH01000005">
    <property type="protein sequence ID" value="RDE09571.1"/>
    <property type="molecule type" value="Genomic_DNA"/>
</dbReference>
<evidence type="ECO:0000256" key="1">
    <source>
        <dbReference type="ARBA" id="ARBA00006987"/>
    </source>
</evidence>
<dbReference type="PANTHER" id="PTHR42928">
    <property type="entry name" value="TRICARBOXYLATE-BINDING PROTEIN"/>
    <property type="match status" value="1"/>
</dbReference>
<dbReference type="PIRSF" id="PIRSF017082">
    <property type="entry name" value="YflP"/>
    <property type="match status" value="1"/>
</dbReference>
<proteinExistence type="inferred from homology"/>
<dbReference type="InterPro" id="IPR042100">
    <property type="entry name" value="Bug_dom1"/>
</dbReference>
<evidence type="ECO:0000256" key="2">
    <source>
        <dbReference type="SAM" id="SignalP"/>
    </source>
</evidence>
<comment type="similarity">
    <text evidence="1">Belongs to the UPF0065 (bug) family.</text>
</comment>
<protein>
    <submittedName>
        <fullName evidence="3">Tripartite tricarboxylate transporter substrate binding protein</fullName>
    </submittedName>
</protein>
<name>A0A369WBT2_9HYPH</name>
<feature type="signal peptide" evidence="2">
    <location>
        <begin position="1"/>
        <end position="47"/>
    </location>
</feature>
<organism evidence="3 4">
    <name type="scientific">Pelagibacterium lacus</name>
    <dbReference type="NCBI Taxonomy" id="2282655"/>
    <lineage>
        <taxon>Bacteria</taxon>
        <taxon>Pseudomonadati</taxon>
        <taxon>Pseudomonadota</taxon>
        <taxon>Alphaproteobacteria</taxon>
        <taxon>Hyphomicrobiales</taxon>
        <taxon>Devosiaceae</taxon>
        <taxon>Pelagibacterium</taxon>
    </lineage>
</organism>
<dbReference type="Pfam" id="PF03401">
    <property type="entry name" value="TctC"/>
    <property type="match status" value="1"/>
</dbReference>
<dbReference type="Gene3D" id="3.40.190.150">
    <property type="entry name" value="Bordetella uptake gene, domain 1"/>
    <property type="match status" value="1"/>
</dbReference>
<keyword evidence="2" id="KW-0732">Signal</keyword>
<comment type="caution">
    <text evidence="3">The sequence shown here is derived from an EMBL/GenBank/DDBJ whole genome shotgun (WGS) entry which is preliminary data.</text>
</comment>
<dbReference type="Proteomes" id="UP000253759">
    <property type="component" value="Unassembled WGS sequence"/>
</dbReference>
<reference evidence="4" key="1">
    <citation type="submission" date="2018-07" db="EMBL/GenBank/DDBJ databases">
        <authorList>
            <person name="Liu B.-T."/>
            <person name="Du Z."/>
        </authorList>
    </citation>
    <scope>NUCLEOTIDE SEQUENCE [LARGE SCALE GENOMIC DNA]</scope>
    <source>
        <strain evidence="4">XYN52</strain>
    </source>
</reference>
<dbReference type="Gene3D" id="3.40.190.10">
    <property type="entry name" value="Periplasmic binding protein-like II"/>
    <property type="match status" value="1"/>
</dbReference>
<dbReference type="SUPFAM" id="SSF53850">
    <property type="entry name" value="Periplasmic binding protein-like II"/>
    <property type="match status" value="1"/>
</dbReference>
<dbReference type="AlphaFoldDB" id="A0A369WBT2"/>
<feature type="chain" id="PRO_5016804150" evidence="2">
    <location>
        <begin position="48"/>
        <end position="344"/>
    </location>
</feature>
<gene>
    <name evidence="3" type="ORF">DVH29_05270</name>
</gene>
<keyword evidence="4" id="KW-1185">Reference proteome</keyword>
<evidence type="ECO:0000313" key="4">
    <source>
        <dbReference type="Proteomes" id="UP000253759"/>
    </source>
</evidence>
<sequence length="344" mass="35872">MSGNPSARGPTHWLSTPISRLSKRRKTMKSLIATTALVLSMSTAAWAQGYPERPVTIVVPYTAGAVTDVLARHVAHSLQEKWGQPVVVENRPGGGSMLGTAYVAQSDPDGYTLLLTTSAYVTGPAVLTDMPFDPLEGMQPIGLAGYIPMVFVGGPSTEGATLAEFLEEAAAEPLFAATAGLGTTTHFTVEMLMQASGIDMDVVHYGGGGEAVVAVMGGHADIYASTPASSLDNIRNGTLRGLAIAGADRISSLPDVPSTAELGLEGINASFWLGMLAPAGISEELATQINADLNAILDDPALQEQVATIDLVTSTSTVEEFETQVLTELESWATLAQERGITAN</sequence>
<dbReference type="PANTHER" id="PTHR42928:SF5">
    <property type="entry name" value="BLR1237 PROTEIN"/>
    <property type="match status" value="1"/>
</dbReference>
<dbReference type="InterPro" id="IPR005064">
    <property type="entry name" value="BUG"/>
</dbReference>
<accession>A0A369WBT2</accession>
<evidence type="ECO:0000313" key="3">
    <source>
        <dbReference type="EMBL" id="RDE09571.1"/>
    </source>
</evidence>